<keyword evidence="5" id="KW-0560">Oxidoreductase</keyword>
<evidence type="ECO:0000256" key="2">
    <source>
        <dbReference type="PIRNR" id="PIRNR006429"/>
    </source>
</evidence>
<name>A0ABW4C7U7_9BACL</name>
<dbReference type="EC" id="1.4.-.-" evidence="5"/>
<dbReference type="InterPro" id="IPR002932">
    <property type="entry name" value="Glu_synthdom"/>
</dbReference>
<dbReference type="GO" id="GO:0016491">
    <property type="term" value="F:oxidoreductase activity"/>
    <property type="evidence" value="ECO:0007669"/>
    <property type="project" value="UniProtKB-KW"/>
</dbReference>
<evidence type="ECO:0000313" key="6">
    <source>
        <dbReference type="Proteomes" id="UP001597282"/>
    </source>
</evidence>
<sequence>MNHFWQGFAVTLPAVILMAILTVLLARNVIKWIFGSVLRLILTETYSRNLMEIFSSGRRYHTQNIVEMALRSETDQAIQRSLGTPYPEKGWDRVMFLPAQLAVMPTKEHVKIDTRTVIGPRAPHPLKLEIPLLVGGLGPGPTLSKPMKKALAKGTRAVGTATHTGEEPLTEAEGKEADKVVVQYGRGDWTQPPKTLEQGDMIEIVAGSGATSGTPFTIPKLPGNMRQLFGLQPGEALKIHSRVPGVSQSEDWSELVTRLREVGKGVPVGIKLIPSRIEDDLAQALDAGVDFITIDGMGSGVRESVPILQDDFGLPTIRGLVRAVRYLEKHFARHRVSLIVSGGLSTPGDYLKALALGADAVALDLPVVMGAVHTQITQVLPWEPPSGLIWYDGKFTDRLDVDQAAESVANLFKSSVEEMKLATIALGKKALKEVNREDLTALDPLAQEMTGLPLAYEEDPRL</sequence>
<evidence type="ECO:0000256" key="3">
    <source>
        <dbReference type="SAM" id="Phobius"/>
    </source>
</evidence>
<comment type="caution">
    <text evidence="5">The sequence shown here is derived from an EMBL/GenBank/DDBJ whole genome shotgun (WGS) entry which is preliminary data.</text>
</comment>
<protein>
    <submittedName>
        <fullName evidence="5">FMN-binding glutamate synthase family protein</fullName>
        <ecNumber evidence="5">1.4.-.-</ecNumber>
    </submittedName>
</protein>
<dbReference type="Pfam" id="PF01645">
    <property type="entry name" value="Glu_synthase"/>
    <property type="match status" value="1"/>
</dbReference>
<evidence type="ECO:0000313" key="5">
    <source>
        <dbReference type="EMBL" id="MFD1426628.1"/>
    </source>
</evidence>
<keyword evidence="3" id="KW-0812">Transmembrane</keyword>
<comment type="similarity">
    <text evidence="1 2">Belongs to the glutamate synthase family.</text>
</comment>
<evidence type="ECO:0000256" key="1">
    <source>
        <dbReference type="ARBA" id="ARBA00009716"/>
    </source>
</evidence>
<dbReference type="PANTHER" id="PTHR43819">
    <property type="entry name" value="ARCHAEAL-TYPE GLUTAMATE SYNTHASE [NADPH]"/>
    <property type="match status" value="1"/>
</dbReference>
<dbReference type="CDD" id="cd02808">
    <property type="entry name" value="GltS_FMN"/>
    <property type="match status" value="1"/>
</dbReference>
<dbReference type="SUPFAM" id="SSF51395">
    <property type="entry name" value="FMN-linked oxidoreductases"/>
    <property type="match status" value="1"/>
</dbReference>
<accession>A0ABW4C7U7</accession>
<gene>
    <name evidence="5" type="ORF">ACFQ4Y_06695</name>
</gene>
<keyword evidence="3" id="KW-1133">Transmembrane helix</keyword>
<reference evidence="6" key="1">
    <citation type="journal article" date="2019" name="Int. J. Syst. Evol. Microbiol.">
        <title>The Global Catalogue of Microorganisms (GCM) 10K type strain sequencing project: providing services to taxonomists for standard genome sequencing and annotation.</title>
        <authorList>
            <consortium name="The Broad Institute Genomics Platform"/>
            <consortium name="The Broad Institute Genome Sequencing Center for Infectious Disease"/>
            <person name="Wu L."/>
            <person name="Ma J."/>
        </authorList>
    </citation>
    <scope>NUCLEOTIDE SEQUENCE [LARGE SCALE GENOMIC DNA]</scope>
    <source>
        <strain evidence="6">S1</strain>
    </source>
</reference>
<dbReference type="Gene3D" id="3.20.20.70">
    <property type="entry name" value="Aldolase class I"/>
    <property type="match status" value="1"/>
</dbReference>
<dbReference type="EMBL" id="JBHTNU010000005">
    <property type="protein sequence ID" value="MFD1426628.1"/>
    <property type="molecule type" value="Genomic_DNA"/>
</dbReference>
<dbReference type="InterPro" id="IPR013785">
    <property type="entry name" value="Aldolase_TIM"/>
</dbReference>
<dbReference type="InterPro" id="IPR024188">
    <property type="entry name" value="GltB"/>
</dbReference>
<dbReference type="RefSeq" id="WP_380163898.1">
    <property type="nucleotide sequence ID" value="NZ_JBHTNU010000005.1"/>
</dbReference>
<dbReference type="PIRSF" id="PIRSF006429">
    <property type="entry name" value="GOGAT_lg_2"/>
    <property type="match status" value="1"/>
</dbReference>
<organism evidence="5 6">
    <name type="scientific">Kroppenstedtia sanguinis</name>
    <dbReference type="NCBI Taxonomy" id="1380684"/>
    <lineage>
        <taxon>Bacteria</taxon>
        <taxon>Bacillati</taxon>
        <taxon>Bacillota</taxon>
        <taxon>Bacilli</taxon>
        <taxon>Bacillales</taxon>
        <taxon>Thermoactinomycetaceae</taxon>
        <taxon>Kroppenstedtia</taxon>
    </lineage>
</organism>
<proteinExistence type="inferred from homology"/>
<feature type="transmembrane region" description="Helical" evidence="3">
    <location>
        <begin position="6"/>
        <end position="26"/>
    </location>
</feature>
<evidence type="ECO:0000259" key="4">
    <source>
        <dbReference type="Pfam" id="PF01645"/>
    </source>
</evidence>
<feature type="domain" description="Glutamate synthase" evidence="4">
    <location>
        <begin position="101"/>
        <end position="427"/>
    </location>
</feature>
<keyword evidence="6" id="KW-1185">Reference proteome</keyword>
<dbReference type="Proteomes" id="UP001597282">
    <property type="component" value="Unassembled WGS sequence"/>
</dbReference>
<dbReference type="PANTHER" id="PTHR43819:SF1">
    <property type="entry name" value="ARCHAEAL-TYPE GLUTAMATE SYNTHASE [NADPH]"/>
    <property type="match status" value="1"/>
</dbReference>
<keyword evidence="3" id="KW-0472">Membrane</keyword>